<organism evidence="2 3">
    <name type="scientific">Triparma verrucosa</name>
    <dbReference type="NCBI Taxonomy" id="1606542"/>
    <lineage>
        <taxon>Eukaryota</taxon>
        <taxon>Sar</taxon>
        <taxon>Stramenopiles</taxon>
        <taxon>Ochrophyta</taxon>
        <taxon>Bolidophyceae</taxon>
        <taxon>Parmales</taxon>
        <taxon>Triparmaceae</taxon>
        <taxon>Triparma</taxon>
    </lineage>
</organism>
<protein>
    <submittedName>
        <fullName evidence="2">Uncharacterized protein</fullName>
    </submittedName>
</protein>
<comment type="caution">
    <text evidence="2">The sequence shown here is derived from an EMBL/GenBank/DDBJ whole genome shotgun (WGS) entry which is preliminary data.</text>
</comment>
<proteinExistence type="predicted"/>
<dbReference type="EMBL" id="BRXX01000221">
    <property type="protein sequence ID" value="GMH98571.1"/>
    <property type="molecule type" value="Genomic_DNA"/>
</dbReference>
<dbReference type="AlphaFoldDB" id="A0A9W7BY76"/>
<reference evidence="3" key="1">
    <citation type="journal article" date="2023" name="Commun. Biol.">
        <title>Genome analysis of Parmales, the sister group of diatoms, reveals the evolutionary specialization of diatoms from phago-mixotrophs to photoautotrophs.</title>
        <authorList>
            <person name="Ban H."/>
            <person name="Sato S."/>
            <person name="Yoshikawa S."/>
            <person name="Yamada K."/>
            <person name="Nakamura Y."/>
            <person name="Ichinomiya M."/>
            <person name="Sato N."/>
            <person name="Blanc-Mathieu R."/>
            <person name="Endo H."/>
            <person name="Kuwata A."/>
            <person name="Ogata H."/>
        </authorList>
    </citation>
    <scope>NUCLEOTIDE SEQUENCE [LARGE SCALE GENOMIC DNA]</scope>
    <source>
        <strain evidence="3">NIES 3699</strain>
    </source>
</reference>
<evidence type="ECO:0000313" key="3">
    <source>
        <dbReference type="Proteomes" id="UP001165160"/>
    </source>
</evidence>
<feature type="region of interest" description="Disordered" evidence="1">
    <location>
        <begin position="146"/>
        <end position="166"/>
    </location>
</feature>
<feature type="compositionally biased region" description="Low complexity" evidence="1">
    <location>
        <begin position="147"/>
        <end position="162"/>
    </location>
</feature>
<name>A0A9W7BY76_9STRA</name>
<sequence>MDGYRVEVADRPPEDAMTEDLRDILDREDESAARDAFLKENTVQALNLSSKTEGASGIIRVSEFESDILQLQNPGDIAHEGNSVTVLYNYPLSTCGPSTLESCFKSWEFPITSPGGGSLTVSDVVSGICVKYREIYEEEEATRKQIPLLSTSAPSPTSSEPLNRPMSDGKYGIWGHHLEELHISDVICIGGGVFTVIMESEPVIGTP</sequence>
<dbReference type="Proteomes" id="UP001165160">
    <property type="component" value="Unassembled WGS sequence"/>
</dbReference>
<evidence type="ECO:0000256" key="1">
    <source>
        <dbReference type="SAM" id="MobiDB-lite"/>
    </source>
</evidence>
<keyword evidence="3" id="KW-1185">Reference proteome</keyword>
<accession>A0A9W7BY76</accession>
<gene>
    <name evidence="2" type="ORF">TrVE_jg8445</name>
</gene>
<evidence type="ECO:0000313" key="2">
    <source>
        <dbReference type="EMBL" id="GMH98571.1"/>
    </source>
</evidence>